<dbReference type="OrthoDB" id="269227at2759"/>
<keyword evidence="9" id="KW-1185">Reference proteome</keyword>
<evidence type="ECO:0000256" key="6">
    <source>
        <dbReference type="SAM" id="MobiDB-lite"/>
    </source>
</evidence>
<feature type="compositionally biased region" description="Basic and acidic residues" evidence="6">
    <location>
        <begin position="356"/>
        <end position="373"/>
    </location>
</feature>
<dbReference type="Gene3D" id="3.50.50.60">
    <property type="entry name" value="FAD/NAD(P)-binding domain"/>
    <property type="match status" value="2"/>
</dbReference>
<dbReference type="SUPFAM" id="SSF51905">
    <property type="entry name" value="FAD/NAD(P)-binding domain"/>
    <property type="match status" value="1"/>
</dbReference>
<keyword evidence="5" id="KW-0560">Oxidoreductase</keyword>
<feature type="region of interest" description="Disordered" evidence="6">
    <location>
        <begin position="356"/>
        <end position="378"/>
    </location>
</feature>
<comment type="caution">
    <text evidence="8">The sequence shown here is derived from an EMBL/GenBank/DDBJ whole genome shotgun (WGS) entry which is preliminary data.</text>
</comment>
<dbReference type="AlphaFoldDB" id="A0A8H6YQZ4"/>
<dbReference type="Proteomes" id="UP000620124">
    <property type="component" value="Unassembled WGS sequence"/>
</dbReference>
<feature type="domain" description="Glucose-methanol-choline oxidoreductase C-terminal" evidence="7">
    <location>
        <begin position="440"/>
        <end position="549"/>
    </location>
</feature>
<dbReference type="InterPro" id="IPR051473">
    <property type="entry name" value="P2Ox-like"/>
</dbReference>
<dbReference type="SUPFAM" id="SSF54373">
    <property type="entry name" value="FAD-linked reductases, C-terminal domain"/>
    <property type="match status" value="1"/>
</dbReference>
<comment type="cofactor">
    <cofactor evidence="1">
        <name>FAD</name>
        <dbReference type="ChEBI" id="CHEBI:57692"/>
    </cofactor>
</comment>
<sequence>MSSPDIIDHLRQSESPRLQKLAATMESNSSTVKWETVDVDVVIVGSGPIAATYARVILEKKPDTTIVMIEAGSQESPVIGGHHKNAMRYQRNPDAFVPYIKAALEPVSVPPTDPNLFPHAWQNPDQKFDTDLPAAAVSRTVGGMGSHWTCACPEPEDDERTNNPIEKSTFNGLLQRAAEFFKVSTTQYDKSIRHTVVKEVLTKECPTQSFVNIPLAVQRVERPTEDDLLIWSGVDTILGPDIKFVASKDLEQNVQLRLMTNTVARTIVSNGNSATHVLACDIENISPDREHWYVIKGKVFVAACGAIGTPQLLNMAFGRDVVHSDNPHLGAWLSEQTMAFCQVALKRSIVESIRNDPRFKEQRDDHKRHHPDDPLPIPFNDPEPQIFLKYKKENGYIGMIDRNAFFTGVRPEVDPRVVVDLRFYSKNDVQQANHMEFDWKKMDRYDMPRPLFKVNKTDADRDRENKMVKDMSDVAYALGGFVPGSEPQLMPMGLALHITGTTRIGKGKDTSLADSKSRVWDFSNLWVGGNGCIPDATAANPTLTSVAIAIYGAEAVVEFLNKQNSA</sequence>
<dbReference type="InterPro" id="IPR007867">
    <property type="entry name" value="GMC_OxRtase_C"/>
</dbReference>
<dbReference type="Pfam" id="PF05199">
    <property type="entry name" value="GMC_oxred_C"/>
    <property type="match status" value="1"/>
</dbReference>
<evidence type="ECO:0000259" key="7">
    <source>
        <dbReference type="Pfam" id="PF05199"/>
    </source>
</evidence>
<keyword evidence="3" id="KW-0285">Flavoprotein</keyword>
<evidence type="ECO:0000256" key="5">
    <source>
        <dbReference type="ARBA" id="ARBA00023002"/>
    </source>
</evidence>
<evidence type="ECO:0000313" key="8">
    <source>
        <dbReference type="EMBL" id="KAF7362944.1"/>
    </source>
</evidence>
<name>A0A8H6YQZ4_9AGAR</name>
<dbReference type="InterPro" id="IPR036188">
    <property type="entry name" value="FAD/NAD-bd_sf"/>
</dbReference>
<dbReference type="PANTHER" id="PTHR42784:SF1">
    <property type="entry name" value="PYRANOSE 2-OXIDASE"/>
    <property type="match status" value="1"/>
</dbReference>
<keyword evidence="4" id="KW-0274">FAD</keyword>
<organism evidence="8 9">
    <name type="scientific">Mycena venus</name>
    <dbReference type="NCBI Taxonomy" id="2733690"/>
    <lineage>
        <taxon>Eukaryota</taxon>
        <taxon>Fungi</taxon>
        <taxon>Dikarya</taxon>
        <taxon>Basidiomycota</taxon>
        <taxon>Agaricomycotina</taxon>
        <taxon>Agaricomycetes</taxon>
        <taxon>Agaricomycetidae</taxon>
        <taxon>Agaricales</taxon>
        <taxon>Marasmiineae</taxon>
        <taxon>Mycenaceae</taxon>
        <taxon>Mycena</taxon>
    </lineage>
</organism>
<dbReference type="PANTHER" id="PTHR42784">
    <property type="entry name" value="PYRANOSE 2-OXIDASE"/>
    <property type="match status" value="1"/>
</dbReference>
<gene>
    <name evidence="8" type="ORF">MVEN_00645400</name>
</gene>
<evidence type="ECO:0000313" key="9">
    <source>
        <dbReference type="Proteomes" id="UP000620124"/>
    </source>
</evidence>
<evidence type="ECO:0000256" key="1">
    <source>
        <dbReference type="ARBA" id="ARBA00001974"/>
    </source>
</evidence>
<dbReference type="EMBL" id="JACAZI010000004">
    <property type="protein sequence ID" value="KAF7362944.1"/>
    <property type="molecule type" value="Genomic_DNA"/>
</dbReference>
<evidence type="ECO:0000256" key="4">
    <source>
        <dbReference type="ARBA" id="ARBA00022827"/>
    </source>
</evidence>
<protein>
    <submittedName>
        <fullName evidence="8">GMC oxidoreductase</fullName>
    </submittedName>
</protein>
<reference evidence="8" key="1">
    <citation type="submission" date="2020-05" db="EMBL/GenBank/DDBJ databases">
        <title>Mycena genomes resolve the evolution of fungal bioluminescence.</title>
        <authorList>
            <person name="Tsai I.J."/>
        </authorList>
    </citation>
    <scope>NUCLEOTIDE SEQUENCE</scope>
    <source>
        <strain evidence="8">CCC161011</strain>
    </source>
</reference>
<proteinExistence type="inferred from homology"/>
<evidence type="ECO:0000256" key="2">
    <source>
        <dbReference type="ARBA" id="ARBA00010790"/>
    </source>
</evidence>
<accession>A0A8H6YQZ4</accession>
<evidence type="ECO:0000256" key="3">
    <source>
        <dbReference type="ARBA" id="ARBA00022630"/>
    </source>
</evidence>
<comment type="similarity">
    <text evidence="2">Belongs to the GMC oxidoreductase family.</text>
</comment>
<dbReference type="GO" id="GO:0016614">
    <property type="term" value="F:oxidoreductase activity, acting on CH-OH group of donors"/>
    <property type="evidence" value="ECO:0007669"/>
    <property type="project" value="InterPro"/>
</dbReference>